<proteinExistence type="predicted"/>
<dbReference type="SUPFAM" id="SSF53098">
    <property type="entry name" value="Ribonuclease H-like"/>
    <property type="match status" value="1"/>
</dbReference>
<dbReference type="RefSeq" id="WP_257913854.1">
    <property type="nucleotide sequence ID" value="NZ_JANPWE010000007.1"/>
</dbReference>
<protein>
    <submittedName>
        <fullName evidence="1">Uncharacterized protein</fullName>
    </submittedName>
</protein>
<comment type="caution">
    <text evidence="1">The sequence shown here is derived from an EMBL/GenBank/DDBJ whole genome shotgun (WGS) entry which is preliminary data.</text>
</comment>
<dbReference type="InterPro" id="IPR012337">
    <property type="entry name" value="RNaseH-like_sf"/>
</dbReference>
<dbReference type="EMBL" id="JANPWE010000007">
    <property type="protein sequence ID" value="MCR6546406.1"/>
    <property type="molecule type" value="Genomic_DNA"/>
</dbReference>
<sequence>MSKSYLGLSKEFQGRSYDSMVAHVTIVFIRYIMLALESRNGEDPRTIGNLFYICCDELQDISLVEALQRIFFLMEQFLQEQLQLAEAEIRKLIDFLISNLPSFFKERLAVSFCES</sequence>
<accession>A0ABT1Y7F4</accession>
<gene>
    <name evidence="1" type="ORF">NVS47_12945</name>
</gene>
<organism evidence="1 2">
    <name type="scientific">Dehalobacterium formicoaceticum</name>
    <dbReference type="NCBI Taxonomy" id="51515"/>
    <lineage>
        <taxon>Bacteria</taxon>
        <taxon>Bacillati</taxon>
        <taxon>Bacillota</taxon>
        <taxon>Clostridia</taxon>
        <taxon>Eubacteriales</taxon>
        <taxon>Peptococcaceae</taxon>
        <taxon>Dehalobacterium</taxon>
    </lineage>
</organism>
<evidence type="ECO:0000313" key="2">
    <source>
        <dbReference type="Proteomes" id="UP001524944"/>
    </source>
</evidence>
<evidence type="ECO:0000313" key="1">
    <source>
        <dbReference type="EMBL" id="MCR6546406.1"/>
    </source>
</evidence>
<keyword evidence="2" id="KW-1185">Reference proteome</keyword>
<dbReference type="Proteomes" id="UP001524944">
    <property type="component" value="Unassembled WGS sequence"/>
</dbReference>
<reference evidence="1 2" key="1">
    <citation type="submission" date="2022-08" db="EMBL/GenBank/DDBJ databases">
        <title>Proteogenomics of the novel Dehalobacterium formicoaceticum strain EZ94 highlights a key role of methyltransferases during anaerobic dichloromethane degradation.</title>
        <authorList>
            <person name="Wasmund K."/>
        </authorList>
    </citation>
    <scope>NUCLEOTIDE SEQUENCE [LARGE SCALE GENOMIC DNA]</scope>
    <source>
        <strain evidence="1 2">EZ94</strain>
    </source>
</reference>
<name>A0ABT1Y7F4_9FIRM</name>